<dbReference type="Proteomes" id="UP000198461">
    <property type="component" value="Unassembled WGS sequence"/>
</dbReference>
<dbReference type="HAMAP" id="MF_01486">
    <property type="entry name" value="RecC"/>
    <property type="match status" value="1"/>
</dbReference>
<dbReference type="Pfam" id="PF04257">
    <property type="entry name" value="Exonuc_V_gamma"/>
    <property type="match status" value="1"/>
</dbReference>
<evidence type="ECO:0000256" key="5">
    <source>
        <dbReference type="ARBA" id="ARBA00022806"/>
    </source>
</evidence>
<gene>
    <name evidence="10" type="primary">recC</name>
    <name evidence="12" type="ORF">SAMN05443662_1624</name>
</gene>
<keyword evidence="6 10" id="KW-0269">Exonuclease</keyword>
<protein>
    <recommendedName>
        <fullName evidence="10">RecBCD enzyme subunit RecC</fullName>
    </recommendedName>
    <alternativeName>
        <fullName evidence="10">Exonuclease V subunit RecC</fullName>
        <shortName evidence="10">ExoV subunit RecC</shortName>
    </alternativeName>
    <alternativeName>
        <fullName evidence="10">Helicase/nuclease RecBCD subunit RecC</fullName>
    </alternativeName>
</protein>
<keyword evidence="4 10" id="KW-0378">Hydrolase</keyword>
<dbReference type="Pfam" id="PF17946">
    <property type="entry name" value="RecC_C"/>
    <property type="match status" value="1"/>
</dbReference>
<evidence type="ECO:0000256" key="8">
    <source>
        <dbReference type="ARBA" id="ARBA00023125"/>
    </source>
</evidence>
<dbReference type="GO" id="GO:0008854">
    <property type="term" value="F:exodeoxyribonuclease V activity"/>
    <property type="evidence" value="ECO:0007669"/>
    <property type="project" value="InterPro"/>
</dbReference>
<evidence type="ECO:0000256" key="3">
    <source>
        <dbReference type="ARBA" id="ARBA00022763"/>
    </source>
</evidence>
<evidence type="ECO:0000256" key="1">
    <source>
        <dbReference type="ARBA" id="ARBA00022722"/>
    </source>
</evidence>
<keyword evidence="9 10" id="KW-0234">DNA repair</keyword>
<keyword evidence="1 10" id="KW-0540">Nuclease</keyword>
<dbReference type="GO" id="GO:0000724">
    <property type="term" value="P:double-strand break repair via homologous recombination"/>
    <property type="evidence" value="ECO:0007669"/>
    <property type="project" value="UniProtKB-UniRule"/>
</dbReference>
<dbReference type="STRING" id="364032.SAMN05443662_1624"/>
<evidence type="ECO:0000256" key="9">
    <source>
        <dbReference type="ARBA" id="ARBA00023204"/>
    </source>
</evidence>
<dbReference type="Gene3D" id="3.40.50.10930">
    <property type="match status" value="1"/>
</dbReference>
<evidence type="ECO:0000256" key="7">
    <source>
        <dbReference type="ARBA" id="ARBA00022840"/>
    </source>
</evidence>
<dbReference type="InterPro" id="IPR027417">
    <property type="entry name" value="P-loop_NTPase"/>
</dbReference>
<dbReference type="Gene3D" id="3.40.50.300">
    <property type="entry name" value="P-loop containing nucleotide triphosphate hydrolases"/>
    <property type="match status" value="2"/>
</dbReference>
<feature type="domain" description="RecC C-terminal" evidence="11">
    <location>
        <begin position="771"/>
        <end position="986"/>
    </location>
</feature>
<evidence type="ECO:0000313" key="13">
    <source>
        <dbReference type="Proteomes" id="UP000198461"/>
    </source>
</evidence>
<name>A0A1N6HA78_9GAMM</name>
<dbReference type="SUPFAM" id="SSF52540">
    <property type="entry name" value="P-loop containing nucleoside triphosphate hydrolases"/>
    <property type="match status" value="2"/>
</dbReference>
<evidence type="ECO:0000256" key="10">
    <source>
        <dbReference type="HAMAP-Rule" id="MF_01486"/>
    </source>
</evidence>
<keyword evidence="2 10" id="KW-0547">Nucleotide-binding</keyword>
<dbReference type="SUPFAM" id="SSF52980">
    <property type="entry name" value="Restriction endonuclease-like"/>
    <property type="match status" value="1"/>
</dbReference>
<keyword evidence="3 10" id="KW-0227">DNA damage</keyword>
<evidence type="ECO:0000313" key="12">
    <source>
        <dbReference type="EMBL" id="SIO16653.1"/>
    </source>
</evidence>
<sequence length="1069" mass="122472">MRAPFEYSGRMQTHHLFIHTGNRSERLLEGLINLLEAAPPLPFERIPFLIQGRGMERWLQQRLSEHFGVWASGDFLFPQHFFDQLAQQLSLTLSNDALARESVRWRIEKLLRAPRFAEQPQLKALLQGDGHARRRFQLAEQLANLYDQYQISRMDWLEAWTHDQQPQELIGNPHADWQKDLWRALDLNPHRGQLWQRLIDRLEQIHTPDTLPTQVFVFGVSFMPPLMLQVLKALSRHCAVHLFTLSPSEVFWSDLPSRAQRLALLSQPDSLPDLDHHPLLLALGRQGAHFQHLLLEEESALHQDTPYFATAPEQTLLGHIQNDLRHNAITPLPDGTQTNIHFHRCHTPQREVEVLRDRIVALLADNPELSANDIVVMSPQLERYRPFIETLFAELPHTIADRTLANDAPALQLQADWFALAQSRLEWDAVFAFLQQEWVSQALHLSPAQLDTLYEALVEQGQVRWGLDGENHRNHWRNGFDRILLGGLMHAPDALWHDTAPITALEGQSLQQLSPLLALFEQLEHWHALARRNEGLPMAQWLEEINQLADFFFADHPERLPLDDALDQLQQQSAPLGDTPITLDTLAAWAQTLGEERRASSGFLSNGITFCDLLPMRAIPVRVAFLLGMDDRTYPRPRPTPTFNLLQQHFRAGDRDLRAEDRYTFLELLLGVRERLEIFWQGLSADKNQPQPPAQVVLELMDTLQNHYGVELDVITSLHPAQPFSPRAFSKDTPPHRRGRMPADFAVCEALQAQPAPPEPLWQQPLEWPEDTLPLETLANALARPVHWALQQANIRLNEPQEPPQPREKLSVNALDEWKLREALKDAPAEAVLAHWQALGRWPGNSAGQLVAQSTLNEMERLRSKHAKGVLPLADEADPQPLALQLGRWTLTHESQSLHRHGAAHFHPHSLKGSQRLRFWLEHLLINAVLGPRSSWITYRETPKSSKQQRYPAVLHFRPLKQERALTLLNGWLALFEQTLKQPPVYHADWLTPLLREDPPKDEEQWWHTAELACGLRPADDYGGGGPDATLLHALRHLDDAAIRAQLQSALKQLTTLITPWRAHEEMLK</sequence>
<keyword evidence="8 10" id="KW-0238">DNA-binding</keyword>
<comment type="function">
    <text evidence="10">A helicase/nuclease that prepares dsDNA breaks (DSB) for recombinational DNA repair. Binds to DSBs and unwinds DNA via a highly rapid and processive ATP-dependent bidirectional helicase activity. Unwinds dsDNA until it encounters a Chi (crossover hotspot instigator) sequence from the 3' direction. Cuts ssDNA a few nucleotides 3' to the Chi site. The properties and activities of the enzyme are changed at Chi. The Chi-altered holoenzyme produces a long 3'-ssDNA overhang and facilitates RecA-binding to the ssDNA for homologous DNA recombination and repair. Holoenzyme degrades any linearized DNA that is unable to undergo homologous recombination. In the holoenzyme this subunit recognizes the wild-type Chi sequence, and when added to isolated RecB increases its ATP-dependent helicase processivity.</text>
</comment>
<dbReference type="GO" id="GO:0009338">
    <property type="term" value="C:exodeoxyribonuclease V complex"/>
    <property type="evidence" value="ECO:0007669"/>
    <property type="project" value="InterPro"/>
</dbReference>
<dbReference type="PANTHER" id="PTHR30591:SF1">
    <property type="entry name" value="RECBCD ENZYME SUBUNIT RECC"/>
    <property type="match status" value="1"/>
</dbReference>
<evidence type="ECO:0000256" key="6">
    <source>
        <dbReference type="ARBA" id="ARBA00022839"/>
    </source>
</evidence>
<dbReference type="PANTHER" id="PTHR30591">
    <property type="entry name" value="RECBCD ENZYME SUBUNIT RECC"/>
    <property type="match status" value="1"/>
</dbReference>
<organism evidence="12 13">
    <name type="scientific">Sulfurivirga caldicuralii</name>
    <dbReference type="NCBI Taxonomy" id="364032"/>
    <lineage>
        <taxon>Bacteria</taxon>
        <taxon>Pseudomonadati</taxon>
        <taxon>Pseudomonadota</taxon>
        <taxon>Gammaproteobacteria</taxon>
        <taxon>Thiotrichales</taxon>
        <taxon>Piscirickettsiaceae</taxon>
        <taxon>Sulfurivirga</taxon>
    </lineage>
</organism>
<evidence type="ECO:0000256" key="4">
    <source>
        <dbReference type="ARBA" id="ARBA00022801"/>
    </source>
</evidence>
<evidence type="ECO:0000256" key="2">
    <source>
        <dbReference type="ARBA" id="ARBA00022741"/>
    </source>
</evidence>
<dbReference type="InterPro" id="IPR041500">
    <property type="entry name" value="RecC_C"/>
</dbReference>
<dbReference type="GO" id="GO:0003677">
    <property type="term" value="F:DNA binding"/>
    <property type="evidence" value="ECO:0007669"/>
    <property type="project" value="UniProtKB-UniRule"/>
</dbReference>
<keyword evidence="5 10" id="KW-0347">Helicase</keyword>
<dbReference type="InterPro" id="IPR011335">
    <property type="entry name" value="Restrct_endonuc-II-like"/>
</dbReference>
<comment type="miscellaneous">
    <text evidence="10">In the RecBCD complex, RecB has a slow 3'-5' helicase, an exonuclease activity and loads RecA onto ssDNA, RecD has a fast 5'-3' helicase activity, while RecC stimulates the ATPase and processivity of the RecB helicase and contributes to recognition of the Chi site.</text>
</comment>
<accession>A0A1N6HA78</accession>
<dbReference type="InterPro" id="IPR013986">
    <property type="entry name" value="DExx_box_DNA_helicase_dom_sf"/>
</dbReference>
<proteinExistence type="inferred from homology"/>
<keyword evidence="13" id="KW-1185">Reference proteome</keyword>
<keyword evidence="7 10" id="KW-0067">ATP-binding</keyword>
<dbReference type="PIRSF" id="PIRSF000980">
    <property type="entry name" value="RecC"/>
    <property type="match status" value="1"/>
</dbReference>
<dbReference type="AlphaFoldDB" id="A0A1N6HA78"/>
<comment type="similarity">
    <text evidence="10">Belongs to the RecC family.</text>
</comment>
<dbReference type="InterPro" id="IPR006697">
    <property type="entry name" value="RecC"/>
</dbReference>
<dbReference type="GO" id="GO:0003678">
    <property type="term" value="F:DNA helicase activity"/>
    <property type="evidence" value="ECO:0007669"/>
    <property type="project" value="UniProtKB-UniRule"/>
</dbReference>
<dbReference type="GO" id="GO:0005524">
    <property type="term" value="F:ATP binding"/>
    <property type="evidence" value="ECO:0007669"/>
    <property type="project" value="UniProtKB-UniRule"/>
</dbReference>
<dbReference type="Gene3D" id="1.10.10.160">
    <property type="match status" value="1"/>
</dbReference>
<reference evidence="13" key="1">
    <citation type="submission" date="2016-11" db="EMBL/GenBank/DDBJ databases">
        <authorList>
            <person name="Varghese N."/>
            <person name="Submissions S."/>
        </authorList>
    </citation>
    <scope>NUCLEOTIDE SEQUENCE [LARGE SCALE GENOMIC DNA]</scope>
    <source>
        <strain evidence="13">DSM 17737</strain>
    </source>
</reference>
<dbReference type="EMBL" id="FSRE01000004">
    <property type="protein sequence ID" value="SIO16653.1"/>
    <property type="molecule type" value="Genomic_DNA"/>
</dbReference>
<comment type="subunit">
    <text evidence="10">Heterotrimer of RecB, RecC and RecD. All subunits contribute to DNA-binding.</text>
</comment>
<evidence type="ECO:0000259" key="11">
    <source>
        <dbReference type="Pfam" id="PF17946"/>
    </source>
</evidence>